<keyword evidence="1 3" id="KW-0547">Nucleotide-binding</keyword>
<dbReference type="SUPFAM" id="SSF52540">
    <property type="entry name" value="P-loop containing nucleoside triphosphate hydrolases"/>
    <property type="match status" value="1"/>
</dbReference>
<dbReference type="CDD" id="cd17933">
    <property type="entry name" value="DEXSc_RecD-like"/>
    <property type="match status" value="1"/>
</dbReference>
<dbReference type="Pfam" id="PF23139">
    <property type="entry name" value="OB_YrrC"/>
    <property type="match status" value="1"/>
</dbReference>
<dbReference type="GO" id="GO:0017116">
    <property type="term" value="F:single-stranded DNA helicase activity"/>
    <property type="evidence" value="ECO:0007669"/>
    <property type="project" value="TreeGrafter"/>
</dbReference>
<evidence type="ECO:0000313" key="6">
    <source>
        <dbReference type="Proteomes" id="UP000236497"/>
    </source>
</evidence>
<dbReference type="EC" id="5.6.2.3" evidence="3"/>
<dbReference type="Pfam" id="PF13538">
    <property type="entry name" value="UvrD_C_2"/>
    <property type="match status" value="1"/>
</dbReference>
<dbReference type="HAMAP" id="MF_01488">
    <property type="entry name" value="RecD2"/>
    <property type="match status" value="1"/>
</dbReference>
<keyword evidence="3" id="KW-0347">Helicase</keyword>
<comment type="function">
    <text evidence="3">DNA-dependent ATPase and ATP-dependent 5'-3' DNA helicase. Has no activity on blunt DNA or DNA with 3'-overhangs, requires at least 10 bases of 5'-ssDNA for helicase activity.</text>
</comment>
<dbReference type="InterPro" id="IPR050534">
    <property type="entry name" value="Coronavir_polyprotein_1ab"/>
</dbReference>
<dbReference type="Pfam" id="PF14490">
    <property type="entry name" value="HHH_RecD2"/>
    <property type="match status" value="1"/>
</dbReference>
<reference evidence="5 6" key="1">
    <citation type="submission" date="2015-06" db="EMBL/GenBank/DDBJ databases">
        <authorList>
            <person name="Wibberg Daniel"/>
        </authorList>
    </citation>
    <scope>NUCLEOTIDE SEQUENCE [LARGE SCALE GENOMIC DNA]</scope>
    <source>
        <strain evidence="5 6">T3/55T</strain>
    </source>
</reference>
<organism evidence="5 6">
    <name type="scientific">Herbinix hemicellulosilytica</name>
    <dbReference type="NCBI Taxonomy" id="1564487"/>
    <lineage>
        <taxon>Bacteria</taxon>
        <taxon>Bacillati</taxon>
        <taxon>Bacillota</taxon>
        <taxon>Clostridia</taxon>
        <taxon>Lachnospirales</taxon>
        <taxon>Lachnospiraceae</taxon>
        <taxon>Herbinix</taxon>
    </lineage>
</organism>
<evidence type="ECO:0000256" key="2">
    <source>
        <dbReference type="ARBA" id="ARBA00022840"/>
    </source>
</evidence>
<dbReference type="InterPro" id="IPR010994">
    <property type="entry name" value="RuvA_2-like"/>
</dbReference>
<comment type="similarity">
    <text evidence="3">Belongs to the RecD family. RecD2 subfamily.</text>
</comment>
<dbReference type="SUPFAM" id="SSF47781">
    <property type="entry name" value="RuvA domain 2-like"/>
    <property type="match status" value="1"/>
</dbReference>
<dbReference type="GO" id="GO:0043139">
    <property type="term" value="F:5'-3' DNA helicase activity"/>
    <property type="evidence" value="ECO:0007669"/>
    <property type="project" value="UniProtKB-UniRule"/>
</dbReference>
<dbReference type="InterPro" id="IPR041451">
    <property type="entry name" value="RecD2_SH13"/>
</dbReference>
<dbReference type="GO" id="GO:0016887">
    <property type="term" value="F:ATP hydrolysis activity"/>
    <property type="evidence" value="ECO:0007669"/>
    <property type="project" value="RHEA"/>
</dbReference>
<dbReference type="Proteomes" id="UP000236497">
    <property type="component" value="Unassembled WGS sequence"/>
</dbReference>
<keyword evidence="3" id="KW-0413">Isomerase</keyword>
<dbReference type="CDD" id="cd18809">
    <property type="entry name" value="SF1_C_RecD"/>
    <property type="match status" value="1"/>
</dbReference>
<gene>
    <name evidence="3" type="primary">recD2</name>
    <name evidence="5" type="ORF">HHT355_2286</name>
</gene>
<dbReference type="GO" id="GO:0009338">
    <property type="term" value="C:exodeoxyribonuclease V complex"/>
    <property type="evidence" value="ECO:0007669"/>
    <property type="project" value="TreeGrafter"/>
</dbReference>
<name>A0A0H5SK45_HERHM</name>
<dbReference type="Pfam" id="PF18335">
    <property type="entry name" value="SH3_13"/>
    <property type="match status" value="1"/>
</dbReference>
<keyword evidence="2 3" id="KW-0067">ATP-binding</keyword>
<evidence type="ECO:0000259" key="4">
    <source>
        <dbReference type="SMART" id="SM00382"/>
    </source>
</evidence>
<dbReference type="InterPro" id="IPR003593">
    <property type="entry name" value="AAA+_ATPase"/>
</dbReference>
<dbReference type="GO" id="GO:0006310">
    <property type="term" value="P:DNA recombination"/>
    <property type="evidence" value="ECO:0007669"/>
    <property type="project" value="InterPro"/>
</dbReference>
<protein>
    <recommendedName>
        <fullName evidence="3">ATP-dependent RecD2 DNA helicase</fullName>
        <ecNumber evidence="3">5.6.2.3</ecNumber>
    </recommendedName>
    <alternativeName>
        <fullName evidence="3">DNA 5'-3' helicase subunit RecD2</fullName>
    </alternativeName>
</protein>
<accession>A0A0H5SK45</accession>
<dbReference type="Pfam" id="PF14520">
    <property type="entry name" value="HHH_5"/>
    <property type="match status" value="1"/>
</dbReference>
<keyword evidence="3" id="KW-0378">Hydrolase</keyword>
<dbReference type="InterPro" id="IPR027417">
    <property type="entry name" value="P-loop_NTPase"/>
</dbReference>
<dbReference type="InterPro" id="IPR055446">
    <property type="entry name" value="RecD2_N_OB"/>
</dbReference>
<feature type="binding site" evidence="3">
    <location>
        <begin position="346"/>
        <end position="350"/>
    </location>
    <ligand>
        <name>ATP</name>
        <dbReference type="ChEBI" id="CHEBI:30616"/>
    </ligand>
</feature>
<dbReference type="Gene3D" id="1.10.150.20">
    <property type="entry name" value="5' to 3' exonuclease, C-terminal subdomain"/>
    <property type="match status" value="1"/>
</dbReference>
<proteinExistence type="inferred from homology"/>
<dbReference type="Gene3D" id="2.30.30.940">
    <property type="match status" value="1"/>
</dbReference>
<evidence type="ECO:0000256" key="3">
    <source>
        <dbReference type="HAMAP-Rule" id="MF_01488"/>
    </source>
</evidence>
<dbReference type="GO" id="GO:0005524">
    <property type="term" value="F:ATP binding"/>
    <property type="evidence" value="ECO:0007669"/>
    <property type="project" value="UniProtKB-UniRule"/>
</dbReference>
<comment type="catalytic activity">
    <reaction evidence="3">
        <text>ATP + H2O = ADP + phosphate + H(+)</text>
        <dbReference type="Rhea" id="RHEA:13065"/>
        <dbReference type="ChEBI" id="CHEBI:15377"/>
        <dbReference type="ChEBI" id="CHEBI:15378"/>
        <dbReference type="ChEBI" id="CHEBI:30616"/>
        <dbReference type="ChEBI" id="CHEBI:43474"/>
        <dbReference type="ChEBI" id="CHEBI:456216"/>
        <dbReference type="EC" id="5.6.2.3"/>
    </reaction>
</comment>
<dbReference type="PANTHER" id="PTHR43788">
    <property type="entry name" value="DNA2/NAM7 HELICASE FAMILY MEMBER"/>
    <property type="match status" value="1"/>
</dbReference>
<evidence type="ECO:0000256" key="1">
    <source>
        <dbReference type="ARBA" id="ARBA00022741"/>
    </source>
</evidence>
<dbReference type="Pfam" id="PF13245">
    <property type="entry name" value="AAA_19"/>
    <property type="match status" value="1"/>
</dbReference>
<dbReference type="Gene3D" id="1.10.10.2220">
    <property type="match status" value="1"/>
</dbReference>
<dbReference type="EMBL" id="CVTD020000025">
    <property type="protein sequence ID" value="CRZ35475.1"/>
    <property type="molecule type" value="Genomic_DNA"/>
</dbReference>
<dbReference type="InterPro" id="IPR027785">
    <property type="entry name" value="UvrD-like_helicase_C"/>
</dbReference>
<dbReference type="AlphaFoldDB" id="A0A0H5SK45"/>
<dbReference type="SMART" id="SM00382">
    <property type="entry name" value="AAA"/>
    <property type="match status" value="1"/>
</dbReference>
<dbReference type="InterPro" id="IPR029493">
    <property type="entry name" value="RecD2-like_HHH"/>
</dbReference>
<sequence length="742" mass="83714">MAPIAATVEGFVDRIVFRNDENGYTIFTIIQNETEITCVGYITFINEGEFIQATGAFTEHPVYGEQFLIESYEIKEPEDAYSIELYLGSGAIKGVGKVLASRIVKKFGDNTFRIIIEEPERLSEVKGISERMAIDIYRQFEEKRDMRDAMMFLQKYNITGNLAVKIFKEYGRRMYDIIRENPYKLAEDITGIGFKTADEIARRVGIEPNSEFRIKAGILYLLMQANTEGHVYLPETDLIARAKSLLLSDEESIYRQITDLSLEKKIVVVDGKEGRLIYSSVFYYMELNVARMLHDLNIKYDYDQKALSNRVAQIEEQTKTVLDGQQRTAVFEAVRNGLLIITGGPGTGKTTTINAIIKVFEAEGLDILLAAPTGRAAKRMSEATGYEAKTIHRMLELSKLTQGEGSSFTFERNEYNPLEADVIIIDEMSMVDLGLMHALLKAISVGTRLILVGDVNQLPSVGPGNVLKDIINSHCFNVVMLTKIFRQAEGSDIIVNAHKINAGEQINLDNKSMDFFMLKRDNSAVITAVIINLVKNKLPKYVDATSFDIQVLTPMKKGELGVERLNKALQAALNPPSENKKEKEYNQNIFREGDKVMQIKNNYQLAWEIKNNFGITVQIGTGVFNGDSGIIKEINFFSESLLVEFDDNRLVEYSFSQLDELELAYAVTVHKSQGSEYPAIVMPILDGPKLLFNRNILYTAVTRAKRCVVIVGSESMVKFMIDNKNEQSRYSRLCDQIRDMAL</sequence>
<dbReference type="InterPro" id="IPR006345">
    <property type="entry name" value="RecD2"/>
</dbReference>
<keyword evidence="6" id="KW-1185">Reference proteome</keyword>
<dbReference type="Gene3D" id="3.40.50.300">
    <property type="entry name" value="P-loop containing nucleotide triphosphate hydrolases"/>
    <property type="match status" value="2"/>
</dbReference>
<keyword evidence="3" id="KW-0238">DNA-binding</keyword>
<dbReference type="PANTHER" id="PTHR43788:SF6">
    <property type="entry name" value="DNA HELICASE B"/>
    <property type="match status" value="1"/>
</dbReference>
<dbReference type="GO" id="GO:0003677">
    <property type="term" value="F:DNA binding"/>
    <property type="evidence" value="ECO:0007669"/>
    <property type="project" value="UniProtKB-UniRule"/>
</dbReference>
<dbReference type="NCBIfam" id="TIGR01448">
    <property type="entry name" value="recD_rel"/>
    <property type="match status" value="1"/>
</dbReference>
<evidence type="ECO:0000313" key="5">
    <source>
        <dbReference type="EMBL" id="CRZ35475.1"/>
    </source>
</evidence>
<feature type="domain" description="AAA+ ATPase" evidence="4">
    <location>
        <begin position="335"/>
        <end position="486"/>
    </location>
</feature>